<accession>A0ABD3TS28</accession>
<protein>
    <recommendedName>
        <fullName evidence="1">Myb/SANT-like domain-containing protein</fullName>
    </recommendedName>
</protein>
<organism evidence="2 3">
    <name type="scientific">Penstemon smallii</name>
    <dbReference type="NCBI Taxonomy" id="265156"/>
    <lineage>
        <taxon>Eukaryota</taxon>
        <taxon>Viridiplantae</taxon>
        <taxon>Streptophyta</taxon>
        <taxon>Embryophyta</taxon>
        <taxon>Tracheophyta</taxon>
        <taxon>Spermatophyta</taxon>
        <taxon>Magnoliopsida</taxon>
        <taxon>eudicotyledons</taxon>
        <taxon>Gunneridae</taxon>
        <taxon>Pentapetalae</taxon>
        <taxon>asterids</taxon>
        <taxon>lamiids</taxon>
        <taxon>Lamiales</taxon>
        <taxon>Plantaginaceae</taxon>
        <taxon>Cheloneae</taxon>
        <taxon>Penstemon</taxon>
    </lineage>
</organism>
<sequence>MAMAIGDWRAQDEKVYVEMLLEAAMNNEIVWGMNNKDAFIAMSVKLTQQTNRMYTYTKVLRKYRELYIRYHTWEEVRSISGLGFDAQLNRIIANDDIWAAISQGFNGAMEFNEEEDEDDAIENVGALFGALVEVEDVVAGPIGVQQLFPQSWWNRRLLQLGWMMWLLQSGEL</sequence>
<dbReference type="AlphaFoldDB" id="A0ABD3TS28"/>
<keyword evidence="3" id="KW-1185">Reference proteome</keyword>
<dbReference type="EMBL" id="JBJXBP010000003">
    <property type="protein sequence ID" value="KAL3838878.1"/>
    <property type="molecule type" value="Genomic_DNA"/>
</dbReference>
<proteinExistence type="predicted"/>
<dbReference type="Pfam" id="PF12776">
    <property type="entry name" value="Myb_DNA-bind_3"/>
    <property type="match status" value="1"/>
</dbReference>
<gene>
    <name evidence="2" type="ORF">ACJIZ3_023469</name>
</gene>
<evidence type="ECO:0000313" key="2">
    <source>
        <dbReference type="EMBL" id="KAL3838878.1"/>
    </source>
</evidence>
<comment type="caution">
    <text evidence="2">The sequence shown here is derived from an EMBL/GenBank/DDBJ whole genome shotgun (WGS) entry which is preliminary data.</text>
</comment>
<dbReference type="Proteomes" id="UP001634393">
    <property type="component" value="Unassembled WGS sequence"/>
</dbReference>
<evidence type="ECO:0000259" key="1">
    <source>
        <dbReference type="Pfam" id="PF12776"/>
    </source>
</evidence>
<dbReference type="InterPro" id="IPR024752">
    <property type="entry name" value="Myb/SANT-like_dom"/>
</dbReference>
<feature type="domain" description="Myb/SANT-like" evidence="1">
    <location>
        <begin position="8"/>
        <end position="100"/>
    </location>
</feature>
<evidence type="ECO:0000313" key="3">
    <source>
        <dbReference type="Proteomes" id="UP001634393"/>
    </source>
</evidence>
<reference evidence="2 3" key="1">
    <citation type="submission" date="2024-12" db="EMBL/GenBank/DDBJ databases">
        <title>The unique morphological basis and parallel evolutionary history of personate flowers in Penstemon.</title>
        <authorList>
            <person name="Depatie T.H."/>
            <person name="Wessinger C.A."/>
        </authorList>
    </citation>
    <scope>NUCLEOTIDE SEQUENCE [LARGE SCALE GENOMIC DNA]</scope>
    <source>
        <strain evidence="2">WTNN_2</strain>
        <tissue evidence="2">Leaf</tissue>
    </source>
</reference>
<name>A0ABD3TS28_9LAMI</name>